<dbReference type="Gene3D" id="3.40.1260.10">
    <property type="entry name" value="DsrEFH-like"/>
    <property type="match status" value="1"/>
</dbReference>
<dbReference type="InParanoid" id="D9Q1I9"/>
<evidence type="ECO:0000313" key="2">
    <source>
        <dbReference type="Proteomes" id="UP000000346"/>
    </source>
</evidence>
<sequence>MVKIFVICTAGRDDINRVNMAINFALGARKNAGADVSFMFLGRGVEYLMKNAANADEVRKQIEQMKQAGIDVAYCSVSAKGLGLTPDMLIEGVEPVMGGVHTAKKVQEGYEVVSF</sequence>
<dbReference type="KEGG" id="asc:ASAC_0771"/>
<gene>
    <name evidence="1" type="ordered locus">ASAC_0771</name>
</gene>
<dbReference type="GeneID" id="9499006"/>
<dbReference type="AlphaFoldDB" id="D9Q1I9"/>
<dbReference type="SUPFAM" id="SSF75169">
    <property type="entry name" value="DsrEFH-like"/>
    <property type="match status" value="1"/>
</dbReference>
<reference evidence="1 2" key="1">
    <citation type="journal article" date="2010" name="Appl. Environ. Microbiol.">
        <title>The genome sequence of the crenarchaeon Acidilobus saccharovorans supports a new order, Acidilobales, and suggests an important ecological role in terrestrial acidic hot springs.</title>
        <authorList>
            <person name="Mardanov A.V."/>
            <person name="Svetlitchnyi V.A."/>
            <person name="Beletsky A.V."/>
            <person name="Prokofeva M.I."/>
            <person name="Bonch-Osmolovskaya E.A."/>
            <person name="Ravin N.V."/>
            <person name="Skryabin K.G."/>
        </authorList>
    </citation>
    <scope>NUCLEOTIDE SEQUENCE [LARGE SCALE GENOMIC DNA]</scope>
    <source>
        <strain evidence="2">DSM 16705 / JCM 18335 / VKM B-2471 / 345-15</strain>
    </source>
</reference>
<name>D9Q1I9_ACIS3</name>
<dbReference type="STRING" id="666510.ASAC_0771"/>
<dbReference type="Pfam" id="PF02635">
    <property type="entry name" value="DsrE"/>
    <property type="match status" value="1"/>
</dbReference>
<organism evidence="1 2">
    <name type="scientific">Acidilobus saccharovorans (strain DSM 16705 / JCM 18335 / VKM B-2471 / 345-15)</name>
    <dbReference type="NCBI Taxonomy" id="666510"/>
    <lineage>
        <taxon>Archaea</taxon>
        <taxon>Thermoproteota</taxon>
        <taxon>Thermoprotei</taxon>
        <taxon>Acidilobales</taxon>
        <taxon>Acidilobaceae</taxon>
        <taxon>Acidilobus</taxon>
    </lineage>
</organism>
<proteinExistence type="predicted"/>
<dbReference type="Proteomes" id="UP000000346">
    <property type="component" value="Chromosome"/>
</dbReference>
<dbReference type="HOGENOM" id="CLU_169424_0_0_2"/>
<dbReference type="InterPro" id="IPR027396">
    <property type="entry name" value="DsrEFH-like"/>
</dbReference>
<evidence type="ECO:0000313" key="1">
    <source>
        <dbReference type="EMBL" id="ADL19177.1"/>
    </source>
</evidence>
<dbReference type="OrthoDB" id="216309at2157"/>
<dbReference type="EMBL" id="CP001742">
    <property type="protein sequence ID" value="ADL19177.1"/>
    <property type="molecule type" value="Genomic_DNA"/>
</dbReference>
<dbReference type="InterPro" id="IPR003787">
    <property type="entry name" value="Sulphur_relay_DsrE/F-like"/>
</dbReference>
<protein>
    <submittedName>
        <fullName evidence="1">Uncharacterized protein</fullName>
    </submittedName>
</protein>
<accession>D9Q1I9</accession>
<keyword evidence="2" id="KW-1185">Reference proteome</keyword>
<dbReference type="RefSeq" id="WP_013266689.1">
    <property type="nucleotide sequence ID" value="NC_014374.1"/>
</dbReference>
<dbReference type="eggNOG" id="arCOG01669">
    <property type="taxonomic scope" value="Archaea"/>
</dbReference>